<evidence type="ECO:0000256" key="4">
    <source>
        <dbReference type="ARBA" id="ARBA00023136"/>
    </source>
</evidence>
<name>A0A2S5TKD0_9GAMM</name>
<dbReference type="OrthoDB" id="582337at2"/>
<dbReference type="Pfam" id="PF02656">
    <property type="entry name" value="DUF202"/>
    <property type="match status" value="1"/>
</dbReference>
<gene>
    <name evidence="7" type="ORF">C3942_00535</name>
</gene>
<evidence type="ECO:0000256" key="5">
    <source>
        <dbReference type="SAM" id="Phobius"/>
    </source>
</evidence>
<keyword evidence="3 5" id="KW-1133">Transmembrane helix</keyword>
<dbReference type="AlphaFoldDB" id="A0A2S5TKD0"/>
<keyword evidence="2 5" id="KW-0812">Transmembrane</keyword>
<keyword evidence="4 5" id="KW-0472">Membrane</keyword>
<dbReference type="GO" id="GO:0012505">
    <property type="term" value="C:endomembrane system"/>
    <property type="evidence" value="ECO:0007669"/>
    <property type="project" value="UniProtKB-SubCell"/>
</dbReference>
<dbReference type="InterPro" id="IPR003807">
    <property type="entry name" value="DUF202"/>
</dbReference>
<evidence type="ECO:0000256" key="3">
    <source>
        <dbReference type="ARBA" id="ARBA00022989"/>
    </source>
</evidence>
<evidence type="ECO:0000256" key="2">
    <source>
        <dbReference type="ARBA" id="ARBA00022692"/>
    </source>
</evidence>
<feature type="transmembrane region" description="Helical" evidence="5">
    <location>
        <begin position="24"/>
        <end position="44"/>
    </location>
</feature>
<proteinExistence type="predicted"/>
<feature type="domain" description="DUF202" evidence="6">
    <location>
        <begin position="8"/>
        <end position="85"/>
    </location>
</feature>
<organism evidence="7 8">
    <name type="scientific">Solimonas fluminis</name>
    <dbReference type="NCBI Taxonomy" id="2086571"/>
    <lineage>
        <taxon>Bacteria</taxon>
        <taxon>Pseudomonadati</taxon>
        <taxon>Pseudomonadota</taxon>
        <taxon>Gammaproteobacteria</taxon>
        <taxon>Nevskiales</taxon>
        <taxon>Nevskiaceae</taxon>
        <taxon>Solimonas</taxon>
    </lineage>
</organism>
<evidence type="ECO:0000259" key="6">
    <source>
        <dbReference type="Pfam" id="PF02656"/>
    </source>
</evidence>
<feature type="transmembrane region" description="Helical" evidence="5">
    <location>
        <begin position="97"/>
        <end position="120"/>
    </location>
</feature>
<evidence type="ECO:0000313" key="8">
    <source>
        <dbReference type="Proteomes" id="UP000238220"/>
    </source>
</evidence>
<reference evidence="7 8" key="1">
    <citation type="submission" date="2018-02" db="EMBL/GenBank/DDBJ databases">
        <title>Genome sequencing of Solimonas sp. HR-BB.</title>
        <authorList>
            <person name="Lee Y."/>
            <person name="Jeon C.O."/>
        </authorList>
    </citation>
    <scope>NUCLEOTIDE SEQUENCE [LARGE SCALE GENOMIC DNA]</scope>
    <source>
        <strain evidence="7 8">HR-BB</strain>
    </source>
</reference>
<dbReference type="Proteomes" id="UP000238220">
    <property type="component" value="Unassembled WGS sequence"/>
</dbReference>
<dbReference type="RefSeq" id="WP_104228383.1">
    <property type="nucleotide sequence ID" value="NZ_PSNW01000001.1"/>
</dbReference>
<accession>A0A2S5TKD0</accession>
<dbReference type="EMBL" id="PSNW01000001">
    <property type="protein sequence ID" value="PPE75417.1"/>
    <property type="molecule type" value="Genomic_DNA"/>
</dbReference>
<feature type="transmembrane region" description="Helical" evidence="5">
    <location>
        <begin position="56"/>
        <end position="76"/>
    </location>
</feature>
<protein>
    <recommendedName>
        <fullName evidence="6">DUF202 domain-containing protein</fullName>
    </recommendedName>
</protein>
<comment type="subcellular location">
    <subcellularLocation>
        <location evidence="1">Endomembrane system</location>
        <topology evidence="1">Multi-pass membrane protein</topology>
    </subcellularLocation>
</comment>
<comment type="caution">
    <text evidence="7">The sequence shown here is derived from an EMBL/GenBank/DDBJ whole genome shotgun (WGS) entry which is preliminary data.</text>
</comment>
<keyword evidence="8" id="KW-1185">Reference proteome</keyword>
<evidence type="ECO:0000313" key="7">
    <source>
        <dbReference type="EMBL" id="PPE75417.1"/>
    </source>
</evidence>
<evidence type="ECO:0000256" key="1">
    <source>
        <dbReference type="ARBA" id="ARBA00004127"/>
    </source>
</evidence>
<sequence length="123" mass="13205">MSELNDPRVLFAAERTLLAWNRTCLTLMAFGFVIERFGLFLRYVAPETAATPGPRLASHLVGVGFILCGVLLALLSSAQYARVLRSLRGAEIPSGHWVHLATATNLVTAALGMAVAGYLFSQG</sequence>